<organism evidence="2 3">
    <name type="scientific">Punctularia strigosozonata (strain HHB-11173)</name>
    <name type="common">White-rot fungus</name>
    <dbReference type="NCBI Taxonomy" id="741275"/>
    <lineage>
        <taxon>Eukaryota</taxon>
        <taxon>Fungi</taxon>
        <taxon>Dikarya</taxon>
        <taxon>Basidiomycota</taxon>
        <taxon>Agaricomycotina</taxon>
        <taxon>Agaricomycetes</taxon>
        <taxon>Corticiales</taxon>
        <taxon>Punctulariaceae</taxon>
        <taxon>Punctularia</taxon>
    </lineage>
</organism>
<dbReference type="OrthoDB" id="2576233at2759"/>
<feature type="non-terminal residue" evidence="2">
    <location>
        <position position="1"/>
    </location>
</feature>
<evidence type="ECO:0000313" key="2">
    <source>
        <dbReference type="EMBL" id="EIN03800.1"/>
    </source>
</evidence>
<dbReference type="InterPro" id="IPR041078">
    <property type="entry name" value="Plavaka"/>
</dbReference>
<feature type="non-terminal residue" evidence="2">
    <location>
        <position position="807"/>
    </location>
</feature>
<dbReference type="HOGENOM" id="CLU_006344_4_2_1"/>
<dbReference type="eggNOG" id="ENOG502SHSB">
    <property type="taxonomic scope" value="Eukaryota"/>
</dbReference>
<dbReference type="EMBL" id="JH687558">
    <property type="protein sequence ID" value="EIN03800.1"/>
    <property type="molecule type" value="Genomic_DNA"/>
</dbReference>
<sequence length="807" mass="91577">TSVHGPFKHDLDFQIARWAKEECISANALTRLLEIPDLVDQLDLSYRNAWGLNQLIDELPGNPPWMESEFSIVHETYGAVSQKLRFRDPLECIKALYANPDFMDHMSYAPVRDFCDEEKTQRMYSEMNTGDWWWETQVRFALLPDGATIVPVILSSDKTQLSTFSGDQQVHPVYLSIGNISKDIRRKPSYRAQVLIAYLPIIDVSHLPSEAAHVMRARSFHAAMRVVLQSLEDPGKNGIELTGGDGAVRLAFPIVAVYVADHPEQTLVCCTRFGQQCPKCSATAVEFTKHRLASWSLRKQTDTLRTLRHAQTLGSYRRTEEALKAAGLTHVEDPFWAHLPHCNIHAAISADVLHQLYQGMLMHLIDWLTSLIGAAELDARLKRLPATHGIRHFANGISGLTQVSGPERKQMVRQLLGCAVGTISPRALRATRSLFDFIFIAQYISHSDDTLQYLDDALAEFHANKQVFIDESARTLPHFNIPKLHMLFHYVPGIRAVGTTDNTNTEVLERLHIDNAKRAYDATNKKHDYVEQMTRWLERYEKVALLDVHIRWYANELPPPPRICSRRTTVLPPGPKLSKFPHVKSIAFGRLAADYHAPQFLHALRMFIAISRCSTEHQRISARRRNHDHLPIPFNWVEIWHHATFVVPNVQVDGAPCLVSSPVANPSGGRDGSGRFDTVLVDVAGADDTGIEGLRIARVRAFFRIPEQFTAVMFTNHGVSPPGHLAYVEWYTPPSSKGRDHQMYTVTQKRGRPKVEIIEVSKIRRNCQLFPIFGNKADRSWSSTNVLDRCERFLVNNFQDQHAYQTL</sequence>
<dbReference type="RefSeq" id="XP_007388858.1">
    <property type="nucleotide sequence ID" value="XM_007388796.1"/>
</dbReference>
<accession>R7S098</accession>
<dbReference type="Proteomes" id="UP000054196">
    <property type="component" value="Unassembled WGS sequence"/>
</dbReference>
<proteinExistence type="predicted"/>
<reference evidence="3" key="1">
    <citation type="journal article" date="2012" name="Science">
        <title>The Paleozoic origin of enzymatic lignin decomposition reconstructed from 31 fungal genomes.</title>
        <authorList>
            <person name="Floudas D."/>
            <person name="Binder M."/>
            <person name="Riley R."/>
            <person name="Barry K."/>
            <person name="Blanchette R.A."/>
            <person name="Henrissat B."/>
            <person name="Martinez A.T."/>
            <person name="Otillar R."/>
            <person name="Spatafora J.W."/>
            <person name="Yadav J.S."/>
            <person name="Aerts A."/>
            <person name="Benoit I."/>
            <person name="Boyd A."/>
            <person name="Carlson A."/>
            <person name="Copeland A."/>
            <person name="Coutinho P.M."/>
            <person name="de Vries R.P."/>
            <person name="Ferreira P."/>
            <person name="Findley K."/>
            <person name="Foster B."/>
            <person name="Gaskell J."/>
            <person name="Glotzer D."/>
            <person name="Gorecki P."/>
            <person name="Heitman J."/>
            <person name="Hesse C."/>
            <person name="Hori C."/>
            <person name="Igarashi K."/>
            <person name="Jurgens J.A."/>
            <person name="Kallen N."/>
            <person name="Kersten P."/>
            <person name="Kohler A."/>
            <person name="Kuees U."/>
            <person name="Kumar T.K.A."/>
            <person name="Kuo A."/>
            <person name="LaButti K."/>
            <person name="Larrondo L.F."/>
            <person name="Lindquist E."/>
            <person name="Ling A."/>
            <person name="Lombard V."/>
            <person name="Lucas S."/>
            <person name="Lundell T."/>
            <person name="Martin R."/>
            <person name="McLaughlin D.J."/>
            <person name="Morgenstern I."/>
            <person name="Morin E."/>
            <person name="Murat C."/>
            <person name="Nagy L.G."/>
            <person name="Nolan M."/>
            <person name="Ohm R.A."/>
            <person name="Patyshakuliyeva A."/>
            <person name="Rokas A."/>
            <person name="Ruiz-Duenas F.J."/>
            <person name="Sabat G."/>
            <person name="Salamov A."/>
            <person name="Samejima M."/>
            <person name="Schmutz J."/>
            <person name="Slot J.C."/>
            <person name="St John F."/>
            <person name="Stenlid J."/>
            <person name="Sun H."/>
            <person name="Sun S."/>
            <person name="Syed K."/>
            <person name="Tsang A."/>
            <person name="Wiebenga A."/>
            <person name="Young D."/>
            <person name="Pisabarro A."/>
            <person name="Eastwood D.C."/>
            <person name="Martin F."/>
            <person name="Cullen D."/>
            <person name="Grigoriev I.V."/>
            <person name="Hibbett D.S."/>
        </authorList>
    </citation>
    <scope>NUCLEOTIDE SEQUENCE [LARGE SCALE GENOMIC DNA]</scope>
    <source>
        <strain evidence="3">HHB-11173 SS5</strain>
    </source>
</reference>
<dbReference type="KEGG" id="psq:PUNSTDRAFT_30318"/>
<dbReference type="Pfam" id="PF18759">
    <property type="entry name" value="Plavaka"/>
    <property type="match status" value="1"/>
</dbReference>
<feature type="domain" description="DUF6830" evidence="1">
    <location>
        <begin position="576"/>
        <end position="686"/>
    </location>
</feature>
<dbReference type="GeneID" id="18882126"/>
<gene>
    <name evidence="2" type="ORF">PUNSTDRAFT_30318</name>
</gene>
<name>R7S098_PUNST</name>
<keyword evidence="3" id="KW-1185">Reference proteome</keyword>
<dbReference type="InterPro" id="IPR049233">
    <property type="entry name" value="DUF6830"/>
</dbReference>
<dbReference type="AlphaFoldDB" id="R7S098"/>
<protein>
    <recommendedName>
        <fullName evidence="1">DUF6830 domain-containing protein</fullName>
    </recommendedName>
</protein>
<dbReference type="Pfam" id="PF20722">
    <property type="entry name" value="DUF6830"/>
    <property type="match status" value="1"/>
</dbReference>
<evidence type="ECO:0000259" key="1">
    <source>
        <dbReference type="Pfam" id="PF20722"/>
    </source>
</evidence>
<evidence type="ECO:0000313" key="3">
    <source>
        <dbReference type="Proteomes" id="UP000054196"/>
    </source>
</evidence>
<dbReference type="OMA" id="PPWMESE"/>